<feature type="compositionally biased region" description="Gly residues" evidence="1">
    <location>
        <begin position="12"/>
        <end position="22"/>
    </location>
</feature>
<dbReference type="EMBL" id="MCGO01000032">
    <property type="protein sequence ID" value="ORY41296.1"/>
    <property type="molecule type" value="Genomic_DNA"/>
</dbReference>
<protein>
    <submittedName>
        <fullName evidence="2">Uncharacterized protein</fullName>
    </submittedName>
</protein>
<organism evidence="2 3">
    <name type="scientific">Rhizoclosmatium globosum</name>
    <dbReference type="NCBI Taxonomy" id="329046"/>
    <lineage>
        <taxon>Eukaryota</taxon>
        <taxon>Fungi</taxon>
        <taxon>Fungi incertae sedis</taxon>
        <taxon>Chytridiomycota</taxon>
        <taxon>Chytridiomycota incertae sedis</taxon>
        <taxon>Chytridiomycetes</taxon>
        <taxon>Chytridiales</taxon>
        <taxon>Chytriomycetaceae</taxon>
        <taxon>Rhizoclosmatium</taxon>
    </lineage>
</organism>
<name>A0A1Y2C2X2_9FUNG</name>
<evidence type="ECO:0000313" key="3">
    <source>
        <dbReference type="Proteomes" id="UP000193642"/>
    </source>
</evidence>
<keyword evidence="3" id="KW-1185">Reference proteome</keyword>
<reference evidence="2 3" key="1">
    <citation type="submission" date="2016-07" db="EMBL/GenBank/DDBJ databases">
        <title>Pervasive Adenine N6-methylation of Active Genes in Fungi.</title>
        <authorList>
            <consortium name="DOE Joint Genome Institute"/>
            <person name="Mondo S.J."/>
            <person name="Dannebaum R.O."/>
            <person name="Kuo R.C."/>
            <person name="Labutti K."/>
            <person name="Haridas S."/>
            <person name="Kuo A."/>
            <person name="Salamov A."/>
            <person name="Ahrendt S.R."/>
            <person name="Lipzen A."/>
            <person name="Sullivan W."/>
            <person name="Andreopoulos W.B."/>
            <person name="Clum A."/>
            <person name="Lindquist E."/>
            <person name="Daum C."/>
            <person name="Ramamoorthy G.K."/>
            <person name="Gryganskyi A."/>
            <person name="Culley D."/>
            <person name="Magnuson J.K."/>
            <person name="James T.Y."/>
            <person name="O'Malley M.A."/>
            <person name="Stajich J.E."/>
            <person name="Spatafora J.W."/>
            <person name="Visel A."/>
            <person name="Grigoriev I.V."/>
        </authorList>
    </citation>
    <scope>NUCLEOTIDE SEQUENCE [LARGE SCALE GENOMIC DNA]</scope>
    <source>
        <strain evidence="2 3">JEL800</strain>
    </source>
</reference>
<evidence type="ECO:0000256" key="1">
    <source>
        <dbReference type="SAM" id="MobiDB-lite"/>
    </source>
</evidence>
<sequence length="165" mass="17854">MFAKGNANGDLASGGGGGGTGNNGSINAYSRAAKDVEDFSEREELDEEDFSTMKASVGELASPLLGTISEADKENTPLSPAIPPSPTLYKPATNTMMSLLHYSHTNPAACLTTDSLEAQLKNIEFRTLFTFHCLKQFPSPNFSPLSFISRQTRLILESSTFRNHF</sequence>
<comment type="caution">
    <text evidence="2">The sequence shown here is derived from an EMBL/GenBank/DDBJ whole genome shotgun (WGS) entry which is preliminary data.</text>
</comment>
<proteinExistence type="predicted"/>
<accession>A0A1Y2C2X2</accession>
<evidence type="ECO:0000313" key="2">
    <source>
        <dbReference type="EMBL" id="ORY41296.1"/>
    </source>
</evidence>
<dbReference type="Proteomes" id="UP000193642">
    <property type="component" value="Unassembled WGS sequence"/>
</dbReference>
<gene>
    <name evidence="2" type="ORF">BCR33DRAFT_343777</name>
</gene>
<feature type="compositionally biased region" description="Low complexity" evidence="1">
    <location>
        <begin position="1"/>
        <end position="11"/>
    </location>
</feature>
<feature type="region of interest" description="Disordered" evidence="1">
    <location>
        <begin position="1"/>
        <end position="27"/>
    </location>
</feature>
<dbReference type="AlphaFoldDB" id="A0A1Y2C2X2"/>